<gene>
    <name evidence="3" type="ORF">KIW84_011871</name>
</gene>
<dbReference type="AlphaFoldDB" id="A0A9D5BG08"/>
<evidence type="ECO:0000313" key="4">
    <source>
        <dbReference type="Proteomes" id="UP001058974"/>
    </source>
</evidence>
<feature type="compositionally biased region" description="Low complexity" evidence="1">
    <location>
        <begin position="203"/>
        <end position="212"/>
    </location>
</feature>
<name>A0A9D5BG08_PEA</name>
<proteinExistence type="predicted"/>
<evidence type="ECO:0000313" key="3">
    <source>
        <dbReference type="EMBL" id="KAI5442993.1"/>
    </source>
</evidence>
<feature type="compositionally biased region" description="Basic and acidic residues" evidence="1">
    <location>
        <begin position="187"/>
        <end position="197"/>
    </location>
</feature>
<dbReference type="Pfam" id="PF22936">
    <property type="entry name" value="Pol_BBD"/>
    <property type="match status" value="1"/>
</dbReference>
<dbReference type="GO" id="GO:0008270">
    <property type="term" value="F:zinc ion binding"/>
    <property type="evidence" value="ECO:0007669"/>
    <property type="project" value="InterPro"/>
</dbReference>
<evidence type="ECO:0000256" key="1">
    <source>
        <dbReference type="SAM" id="MobiDB-lite"/>
    </source>
</evidence>
<dbReference type="InterPro" id="IPR054722">
    <property type="entry name" value="PolX-like_BBD"/>
</dbReference>
<reference evidence="3 4" key="1">
    <citation type="journal article" date="2022" name="Nat. Genet.">
        <title>Improved pea reference genome and pan-genome highlight genomic features and evolutionary characteristics.</title>
        <authorList>
            <person name="Yang T."/>
            <person name="Liu R."/>
            <person name="Luo Y."/>
            <person name="Hu S."/>
            <person name="Wang D."/>
            <person name="Wang C."/>
            <person name="Pandey M.K."/>
            <person name="Ge S."/>
            <person name="Xu Q."/>
            <person name="Li N."/>
            <person name="Li G."/>
            <person name="Huang Y."/>
            <person name="Saxena R.K."/>
            <person name="Ji Y."/>
            <person name="Li M."/>
            <person name="Yan X."/>
            <person name="He Y."/>
            <person name="Liu Y."/>
            <person name="Wang X."/>
            <person name="Xiang C."/>
            <person name="Varshney R.K."/>
            <person name="Ding H."/>
            <person name="Gao S."/>
            <person name="Zong X."/>
        </authorList>
    </citation>
    <scope>NUCLEOTIDE SEQUENCE [LARGE SCALE GENOMIC DNA]</scope>
    <source>
        <strain evidence="3 4">cv. Zhongwan 6</strain>
    </source>
</reference>
<dbReference type="InterPro" id="IPR036875">
    <property type="entry name" value="Znf_CCHC_sf"/>
</dbReference>
<keyword evidence="4" id="KW-1185">Reference proteome</keyword>
<feature type="domain" description="Retrovirus-related Pol polyprotein from transposon TNT 1-94-like beta-barrel" evidence="2">
    <location>
        <begin position="155"/>
        <end position="197"/>
    </location>
</feature>
<dbReference type="EMBL" id="JAMSHJ010000001">
    <property type="protein sequence ID" value="KAI5442993.1"/>
    <property type="molecule type" value="Genomic_DNA"/>
</dbReference>
<feature type="region of interest" description="Disordered" evidence="1">
    <location>
        <begin position="184"/>
        <end position="218"/>
    </location>
</feature>
<dbReference type="Gramene" id="Psat01G0187100-T1">
    <property type="protein sequence ID" value="KAI5442993.1"/>
    <property type="gene ID" value="KIW84_011871"/>
</dbReference>
<dbReference type="Proteomes" id="UP001058974">
    <property type="component" value="Chromosome 1"/>
</dbReference>
<sequence>MTIEQLMGSLQVYEEKQKRKIKQKEAMEQLLQLNIKEANYANYKSQRGRGRGQDRERVREHGGEGRGSYNNYSNNGERSWNPQATRGRGRGNAWSRCDKSQIKCFNCNKIGHYAYESRFSKKVVEKTNFVEEKVGEEETLLLACQSQVEEKRNNWYPDTDARNHMCGDRSMFVEINEATTGNVSFGDDSKIPVKGKEEDEMEPPMIEENITPPASPILRLDETSSSERTPRLRSIEELYEVAAWNQTNNKFPFLDSTIKRRMNKDLATYEIKTEVLSMAHWKSPGLGAYPAGFFQNS</sequence>
<dbReference type="SUPFAM" id="SSF57756">
    <property type="entry name" value="Retrovirus zinc finger-like domains"/>
    <property type="match status" value="1"/>
</dbReference>
<feature type="compositionally biased region" description="Basic and acidic residues" evidence="1">
    <location>
        <begin position="51"/>
        <end position="64"/>
    </location>
</feature>
<accession>A0A9D5BG08</accession>
<protein>
    <recommendedName>
        <fullName evidence="2">Retrovirus-related Pol polyprotein from transposon TNT 1-94-like beta-barrel domain-containing protein</fullName>
    </recommendedName>
</protein>
<feature type="region of interest" description="Disordered" evidence="1">
    <location>
        <begin position="42"/>
        <end position="92"/>
    </location>
</feature>
<dbReference type="GO" id="GO:0003676">
    <property type="term" value="F:nucleic acid binding"/>
    <property type="evidence" value="ECO:0007669"/>
    <property type="project" value="InterPro"/>
</dbReference>
<organism evidence="3 4">
    <name type="scientific">Pisum sativum</name>
    <name type="common">Garden pea</name>
    <name type="synonym">Lathyrus oleraceus</name>
    <dbReference type="NCBI Taxonomy" id="3888"/>
    <lineage>
        <taxon>Eukaryota</taxon>
        <taxon>Viridiplantae</taxon>
        <taxon>Streptophyta</taxon>
        <taxon>Embryophyta</taxon>
        <taxon>Tracheophyta</taxon>
        <taxon>Spermatophyta</taxon>
        <taxon>Magnoliopsida</taxon>
        <taxon>eudicotyledons</taxon>
        <taxon>Gunneridae</taxon>
        <taxon>Pentapetalae</taxon>
        <taxon>rosids</taxon>
        <taxon>fabids</taxon>
        <taxon>Fabales</taxon>
        <taxon>Fabaceae</taxon>
        <taxon>Papilionoideae</taxon>
        <taxon>50 kb inversion clade</taxon>
        <taxon>NPAAA clade</taxon>
        <taxon>Hologalegina</taxon>
        <taxon>IRL clade</taxon>
        <taxon>Fabeae</taxon>
        <taxon>Lathyrus</taxon>
    </lineage>
</organism>
<evidence type="ECO:0000259" key="2">
    <source>
        <dbReference type="Pfam" id="PF22936"/>
    </source>
</evidence>
<feature type="compositionally biased region" description="Low complexity" evidence="1">
    <location>
        <begin position="67"/>
        <end position="78"/>
    </location>
</feature>
<comment type="caution">
    <text evidence="3">The sequence shown here is derived from an EMBL/GenBank/DDBJ whole genome shotgun (WGS) entry which is preliminary data.</text>
</comment>